<keyword evidence="3" id="KW-1185">Reference proteome</keyword>
<dbReference type="AlphaFoldDB" id="A0A8S1PLI4"/>
<feature type="domain" description="Protein kinase" evidence="1">
    <location>
        <begin position="122"/>
        <end position="419"/>
    </location>
</feature>
<evidence type="ECO:0000259" key="1">
    <source>
        <dbReference type="PROSITE" id="PS50011"/>
    </source>
</evidence>
<reference evidence="2" key="1">
    <citation type="submission" date="2021-01" db="EMBL/GenBank/DDBJ databases">
        <authorList>
            <consortium name="Genoscope - CEA"/>
            <person name="William W."/>
        </authorList>
    </citation>
    <scope>NUCLEOTIDE SEQUENCE</scope>
</reference>
<sequence length="541" mass="64419">MNYEVKIVGVEIHFDNVFYILRIINTQTSGHRDIRIKFSQLQELHSSLMQNIQNFDYDFPLFPNKQTENKEQILSEYFKYLIYRPPHFNKPLEALLRDGADIFRLKELTKEISSKQDLLKLIEPEKILYKSLFGKSTLCKFQGKKVILHKFYVLKGVQSDELFKNYLKTHLLFTDFTYICQVIHIFFLHAKFNLIDSIFSNTKQPRTCKKQHFQQVFSEMCKQNLVKLFSIEVYEGQNLEEIIKEKKMKKTPFTQYELLLLIQNLLEALIFLHNNECYPNRVTATDIIINKEKVKLTGINEPNEKYKERFIVEGYALRSDKEFDQIYIPPERMDSFQINPELTNTWQFGICILKAALLYTNRELNGIYQQNFVKELIQKIKNKYGEEIAKIIKLSLKESLSSRAEIKYLYTLATQNSIIPFQSVFLNQTQEESSKFFRINCLDQNEQSRLKDQLQKSTTISIKINLFEQEVETQKFETLMQLLGDLAIIKDLEIILNKQYYFQDQNQGKVYQYQQYTLQFSKHYNCDQLKLRYKGNKNESR</sequence>
<comment type="caution">
    <text evidence="2">The sequence shown here is derived from an EMBL/GenBank/DDBJ whole genome shotgun (WGS) entry which is preliminary data.</text>
</comment>
<organism evidence="2 3">
    <name type="scientific">Paramecium sonneborni</name>
    <dbReference type="NCBI Taxonomy" id="65129"/>
    <lineage>
        <taxon>Eukaryota</taxon>
        <taxon>Sar</taxon>
        <taxon>Alveolata</taxon>
        <taxon>Ciliophora</taxon>
        <taxon>Intramacronucleata</taxon>
        <taxon>Oligohymenophorea</taxon>
        <taxon>Peniculida</taxon>
        <taxon>Parameciidae</taxon>
        <taxon>Paramecium</taxon>
    </lineage>
</organism>
<evidence type="ECO:0000313" key="3">
    <source>
        <dbReference type="Proteomes" id="UP000692954"/>
    </source>
</evidence>
<dbReference type="GO" id="GO:0004672">
    <property type="term" value="F:protein kinase activity"/>
    <property type="evidence" value="ECO:0007669"/>
    <property type="project" value="InterPro"/>
</dbReference>
<name>A0A8S1PLI4_9CILI</name>
<dbReference type="Proteomes" id="UP000692954">
    <property type="component" value="Unassembled WGS sequence"/>
</dbReference>
<dbReference type="GO" id="GO:0005524">
    <property type="term" value="F:ATP binding"/>
    <property type="evidence" value="ECO:0007669"/>
    <property type="project" value="InterPro"/>
</dbReference>
<evidence type="ECO:0000313" key="2">
    <source>
        <dbReference type="EMBL" id="CAD8103543.1"/>
    </source>
</evidence>
<protein>
    <recommendedName>
        <fullName evidence="1">Protein kinase domain-containing protein</fullName>
    </recommendedName>
</protein>
<dbReference type="EMBL" id="CAJJDN010000080">
    <property type="protein sequence ID" value="CAD8103543.1"/>
    <property type="molecule type" value="Genomic_DNA"/>
</dbReference>
<dbReference type="PROSITE" id="PS50011">
    <property type="entry name" value="PROTEIN_KINASE_DOM"/>
    <property type="match status" value="1"/>
</dbReference>
<accession>A0A8S1PLI4</accession>
<dbReference type="InterPro" id="IPR000719">
    <property type="entry name" value="Prot_kinase_dom"/>
</dbReference>
<proteinExistence type="predicted"/>
<gene>
    <name evidence="2" type="ORF">PSON_ATCC_30995.1.T0800147</name>
</gene>